<dbReference type="InterPro" id="IPR055532">
    <property type="entry name" value="DUF7108_N"/>
</dbReference>
<accession>A0A3N6LPX7</accession>
<sequence length="217" mass="24078">MSDLEDTDGPTVDTGSDGGDSGTDDEGTAGDDELPTSVVDEAERLTRLARSATDEREREVRLERRDDLLAPHEFTARVRDDDGDAALVLHPAAWHEDGVIRTDRIDDLSRAIEISLEGAEDPDDWTAVDAHNRTLVARVRDRHGDVHGDTASALADFVGNHYAKRIESLTGPELSEFRSEYFVRNAWPSARQRDVVEKSIELVYETAGEPVPEFRNP</sequence>
<evidence type="ECO:0000259" key="2">
    <source>
        <dbReference type="Pfam" id="PF23418"/>
    </source>
</evidence>
<dbReference type="Proteomes" id="UP000273828">
    <property type="component" value="Unassembled WGS sequence"/>
</dbReference>
<dbReference type="AlphaFoldDB" id="A0A3N6LPX7"/>
<evidence type="ECO:0000256" key="1">
    <source>
        <dbReference type="SAM" id="MobiDB-lite"/>
    </source>
</evidence>
<evidence type="ECO:0000313" key="4">
    <source>
        <dbReference type="EMBL" id="RQG91598.1"/>
    </source>
</evidence>
<proteinExistence type="predicted"/>
<dbReference type="OrthoDB" id="203809at2157"/>
<reference evidence="4 5" key="1">
    <citation type="submission" date="2018-10" db="EMBL/GenBank/DDBJ databases">
        <title>Natrarchaeobius chitinivorans gen. nov., sp. nov., and Natrarchaeobius haloalkaliphilus sp. nov., alkaliphilic, chitin-utilizing haloarchaea from hypersaline alkaline lakes.</title>
        <authorList>
            <person name="Sorokin D.Y."/>
            <person name="Elcheninov A.G."/>
            <person name="Kostrikina N.A."/>
            <person name="Bale N.J."/>
            <person name="Sinninghe Damste J.S."/>
            <person name="Khijniak T.V."/>
            <person name="Kublanov I.V."/>
            <person name="Toshchakov S.V."/>
        </authorList>
    </citation>
    <scope>NUCLEOTIDE SEQUENCE [LARGE SCALE GENOMIC DNA]</scope>
    <source>
        <strain evidence="4 5">AArcht-Sl</strain>
    </source>
</reference>
<evidence type="ECO:0000259" key="3">
    <source>
        <dbReference type="Pfam" id="PF23420"/>
    </source>
</evidence>
<organism evidence="4 5">
    <name type="scientific">Natrarchaeobius halalkaliphilus</name>
    <dbReference type="NCBI Taxonomy" id="1679091"/>
    <lineage>
        <taxon>Archaea</taxon>
        <taxon>Methanobacteriati</taxon>
        <taxon>Methanobacteriota</taxon>
        <taxon>Stenosarchaea group</taxon>
        <taxon>Halobacteria</taxon>
        <taxon>Halobacteriales</taxon>
        <taxon>Natrialbaceae</taxon>
        <taxon>Natrarchaeobius</taxon>
    </lineage>
</organism>
<protein>
    <submittedName>
        <fullName evidence="4">RnhA operon protein</fullName>
    </submittedName>
</protein>
<keyword evidence="5" id="KW-1185">Reference proteome</keyword>
<feature type="domain" description="DUF7108" evidence="2">
    <location>
        <begin position="33"/>
        <end position="118"/>
    </location>
</feature>
<dbReference type="EMBL" id="REFY01000002">
    <property type="protein sequence ID" value="RQG91598.1"/>
    <property type="molecule type" value="Genomic_DNA"/>
</dbReference>
<feature type="compositionally biased region" description="Basic and acidic residues" evidence="1">
    <location>
        <begin position="41"/>
        <end position="55"/>
    </location>
</feature>
<feature type="region of interest" description="Disordered" evidence="1">
    <location>
        <begin position="1"/>
        <end position="55"/>
    </location>
</feature>
<dbReference type="Pfam" id="PF23418">
    <property type="entry name" value="DUF7108"/>
    <property type="match status" value="1"/>
</dbReference>
<name>A0A3N6LPX7_9EURY</name>
<feature type="compositionally biased region" description="Acidic residues" evidence="1">
    <location>
        <begin position="22"/>
        <end position="34"/>
    </location>
</feature>
<feature type="domain" description="DUF7108" evidence="3">
    <location>
        <begin position="123"/>
        <end position="211"/>
    </location>
</feature>
<comment type="caution">
    <text evidence="4">The sequence shown here is derived from an EMBL/GenBank/DDBJ whole genome shotgun (WGS) entry which is preliminary data.</text>
</comment>
<dbReference type="Pfam" id="PF23420">
    <property type="entry name" value="DUF7108_C"/>
    <property type="match status" value="1"/>
</dbReference>
<evidence type="ECO:0000313" key="5">
    <source>
        <dbReference type="Proteomes" id="UP000273828"/>
    </source>
</evidence>
<gene>
    <name evidence="4" type="ORF">EA462_06505</name>
</gene>
<dbReference type="InterPro" id="IPR056494">
    <property type="entry name" value="DUF7108_C"/>
</dbReference>
<dbReference type="RefSeq" id="WP_124177729.1">
    <property type="nucleotide sequence ID" value="NZ_REFY01000002.1"/>
</dbReference>